<evidence type="ECO:0000256" key="12">
    <source>
        <dbReference type="NCBIfam" id="TIGR01474"/>
    </source>
</evidence>
<comment type="pathway">
    <text evidence="11">Cofactor biosynthesis; ubiquinone biosynthesis.</text>
</comment>
<dbReference type="Pfam" id="PF01040">
    <property type="entry name" value="UbiA"/>
    <property type="match status" value="1"/>
</dbReference>
<comment type="similarity">
    <text evidence="3 11">Belongs to the UbiA prenyltransferase family.</text>
</comment>
<feature type="transmembrane region" description="Helical" evidence="11">
    <location>
        <begin position="174"/>
        <end position="195"/>
    </location>
</feature>
<keyword evidence="14" id="KW-1185">Reference proteome</keyword>
<accession>A0ABQ1PD53</accession>
<dbReference type="Gene3D" id="1.10.357.140">
    <property type="entry name" value="UbiA prenyltransferase"/>
    <property type="match status" value="1"/>
</dbReference>
<evidence type="ECO:0000256" key="10">
    <source>
        <dbReference type="ARBA" id="ARBA00023136"/>
    </source>
</evidence>
<comment type="subcellular location">
    <subcellularLocation>
        <location evidence="11">Cell inner membrane</location>
        <topology evidence="11">Multi-pass membrane protein</topology>
    </subcellularLocation>
    <subcellularLocation>
        <location evidence="2">Membrane</location>
        <topology evidence="2">Multi-pass membrane protein</topology>
    </subcellularLocation>
</comment>
<dbReference type="Gene3D" id="1.20.120.1780">
    <property type="entry name" value="UbiA prenyltransferase"/>
    <property type="match status" value="1"/>
</dbReference>
<keyword evidence="10 11" id="KW-0472">Membrane</keyword>
<evidence type="ECO:0000256" key="3">
    <source>
        <dbReference type="ARBA" id="ARBA00005985"/>
    </source>
</evidence>
<comment type="caution">
    <text evidence="13">The sequence shown here is derived from an EMBL/GenBank/DDBJ whole genome shotgun (WGS) entry which is preliminary data.</text>
</comment>
<evidence type="ECO:0000256" key="7">
    <source>
        <dbReference type="ARBA" id="ARBA00022688"/>
    </source>
</evidence>
<evidence type="ECO:0000256" key="1">
    <source>
        <dbReference type="ARBA" id="ARBA00001946"/>
    </source>
</evidence>
<keyword evidence="4 11" id="KW-1003">Cell membrane</keyword>
<protein>
    <recommendedName>
        <fullName evidence="11 12">4-hydroxybenzoate octaprenyltransferase</fullName>
        <ecNumber evidence="11 12">2.5.1.39</ecNumber>
    </recommendedName>
    <alternativeName>
        <fullName evidence="11">4-HB polyprenyltransferase</fullName>
    </alternativeName>
</protein>
<comment type="catalytic activity">
    <reaction evidence="11">
        <text>all-trans-octaprenyl diphosphate + 4-hydroxybenzoate = 4-hydroxy-3-(all-trans-octaprenyl)benzoate + diphosphate</text>
        <dbReference type="Rhea" id="RHEA:27782"/>
        <dbReference type="ChEBI" id="CHEBI:1617"/>
        <dbReference type="ChEBI" id="CHEBI:17879"/>
        <dbReference type="ChEBI" id="CHEBI:33019"/>
        <dbReference type="ChEBI" id="CHEBI:57711"/>
        <dbReference type="EC" id="2.5.1.39"/>
    </reaction>
</comment>
<gene>
    <name evidence="11 13" type="primary">ubiA</name>
    <name evidence="13" type="ORF">GCM10007418_13150</name>
</gene>
<evidence type="ECO:0000313" key="13">
    <source>
        <dbReference type="EMBL" id="GGC94922.1"/>
    </source>
</evidence>
<feature type="transmembrane region" description="Helical" evidence="11">
    <location>
        <begin position="216"/>
        <end position="235"/>
    </location>
</feature>
<organism evidence="13 14">
    <name type="scientific">Halopseudomonas salina</name>
    <dbReference type="NCBI Taxonomy" id="1323744"/>
    <lineage>
        <taxon>Bacteria</taxon>
        <taxon>Pseudomonadati</taxon>
        <taxon>Pseudomonadota</taxon>
        <taxon>Gammaproteobacteria</taxon>
        <taxon>Pseudomonadales</taxon>
        <taxon>Pseudomonadaceae</taxon>
        <taxon>Halopseudomonas</taxon>
    </lineage>
</organism>
<evidence type="ECO:0000256" key="2">
    <source>
        <dbReference type="ARBA" id="ARBA00004141"/>
    </source>
</evidence>
<feature type="transmembrane region" description="Helical" evidence="11">
    <location>
        <begin position="52"/>
        <end position="76"/>
    </location>
</feature>
<dbReference type="PANTHER" id="PTHR11048:SF28">
    <property type="entry name" value="4-HYDROXYBENZOATE POLYPRENYLTRANSFERASE, MITOCHONDRIAL"/>
    <property type="match status" value="1"/>
</dbReference>
<keyword evidence="7 11" id="KW-0831">Ubiquinone biosynthesis</keyword>
<feature type="transmembrane region" description="Helical" evidence="11">
    <location>
        <begin position="123"/>
        <end position="141"/>
    </location>
</feature>
<dbReference type="EMBL" id="BMFF01000002">
    <property type="protein sequence ID" value="GGC94922.1"/>
    <property type="molecule type" value="Genomic_DNA"/>
</dbReference>
<evidence type="ECO:0000256" key="8">
    <source>
        <dbReference type="ARBA" id="ARBA00022692"/>
    </source>
</evidence>
<feature type="transmembrane region" description="Helical" evidence="11">
    <location>
        <begin position="271"/>
        <end position="291"/>
    </location>
</feature>
<dbReference type="InterPro" id="IPR006370">
    <property type="entry name" value="HB_polyprenyltransferase-like"/>
</dbReference>
<keyword evidence="6 11" id="KW-0808">Transferase</keyword>
<keyword evidence="5 11" id="KW-0997">Cell inner membrane</keyword>
<dbReference type="Proteomes" id="UP000638188">
    <property type="component" value="Unassembled WGS sequence"/>
</dbReference>
<dbReference type="PROSITE" id="PS00943">
    <property type="entry name" value="UBIA"/>
    <property type="match status" value="1"/>
</dbReference>
<evidence type="ECO:0000256" key="5">
    <source>
        <dbReference type="ARBA" id="ARBA00022519"/>
    </source>
</evidence>
<feature type="transmembrane region" description="Helical" evidence="11">
    <location>
        <begin position="241"/>
        <end position="259"/>
    </location>
</feature>
<feature type="transmembrane region" description="Helical" evidence="11">
    <location>
        <begin position="29"/>
        <end position="46"/>
    </location>
</feature>
<proteinExistence type="inferred from homology"/>
<dbReference type="InterPro" id="IPR044878">
    <property type="entry name" value="UbiA_sf"/>
</dbReference>
<dbReference type="EC" id="2.5.1.39" evidence="11 12"/>
<sequence>MPGLTMKIAARIHPRGPDFVQLMRLDRPIGTWLLLWPTLWALWLAADGLPDMRVLVVFVLGVFLMRAAGCVINDYADRNIDGHVSRTRTRPLATGKVSPREALITFGILVATSAFLVLLTNGLTILLAFGGLALAALYPFCKRFTFYPQLVLGAAFSWAIPMAFAAQTGELPHILWLIYLANLIWTVAYDTEYAMCDREDDLQIGVKSTAILFGEADRTIIGLLQGLTLLCLLMVGARFDLGLYFHLGLLGMLGGFVWQQRLIRNREADQCLRAFLSNHWLGMLVFIGLALDTMLD</sequence>
<dbReference type="InterPro" id="IPR039653">
    <property type="entry name" value="Prenyltransferase"/>
</dbReference>
<keyword evidence="8 11" id="KW-0812">Transmembrane</keyword>
<reference evidence="14" key="1">
    <citation type="journal article" date="2019" name="Int. J. Syst. Evol. Microbiol.">
        <title>The Global Catalogue of Microorganisms (GCM) 10K type strain sequencing project: providing services to taxonomists for standard genome sequencing and annotation.</title>
        <authorList>
            <consortium name="The Broad Institute Genomics Platform"/>
            <consortium name="The Broad Institute Genome Sequencing Center for Infectious Disease"/>
            <person name="Wu L."/>
            <person name="Ma J."/>
        </authorList>
    </citation>
    <scope>NUCLEOTIDE SEQUENCE [LARGE SCALE GENOMIC DNA]</scope>
    <source>
        <strain evidence="14">CGMCC 1.12482</strain>
    </source>
</reference>
<evidence type="ECO:0000256" key="6">
    <source>
        <dbReference type="ARBA" id="ARBA00022679"/>
    </source>
</evidence>
<feature type="transmembrane region" description="Helical" evidence="11">
    <location>
        <begin position="150"/>
        <end position="168"/>
    </location>
</feature>
<keyword evidence="11" id="KW-0460">Magnesium</keyword>
<evidence type="ECO:0000256" key="11">
    <source>
        <dbReference type="HAMAP-Rule" id="MF_01635"/>
    </source>
</evidence>
<evidence type="ECO:0000256" key="9">
    <source>
        <dbReference type="ARBA" id="ARBA00022989"/>
    </source>
</evidence>
<dbReference type="HAMAP" id="MF_01635">
    <property type="entry name" value="UbiA"/>
    <property type="match status" value="1"/>
</dbReference>
<dbReference type="PANTHER" id="PTHR11048">
    <property type="entry name" value="PRENYLTRANSFERASES"/>
    <property type="match status" value="1"/>
</dbReference>
<name>A0ABQ1PD53_9GAMM</name>
<comment type="cofactor">
    <cofactor evidence="1 11">
        <name>Mg(2+)</name>
        <dbReference type="ChEBI" id="CHEBI:18420"/>
    </cofactor>
</comment>
<dbReference type="InterPro" id="IPR000537">
    <property type="entry name" value="UbiA_prenyltransferase"/>
</dbReference>
<dbReference type="CDD" id="cd13959">
    <property type="entry name" value="PT_UbiA_COQ2"/>
    <property type="match status" value="1"/>
</dbReference>
<evidence type="ECO:0000313" key="14">
    <source>
        <dbReference type="Proteomes" id="UP000638188"/>
    </source>
</evidence>
<comment type="function">
    <text evidence="11">Catalyzes the prenylation of para-hydroxybenzoate (PHB) with an all-trans polyprenyl group. Mediates the second step in the final reaction sequence of ubiquinone-8 (UQ-8) biosynthesis, which is the condensation of the polyisoprenoid side chain with PHB, generating the first membrane-bound Q intermediate 3-octaprenyl-4-hydroxybenzoate.</text>
</comment>
<dbReference type="NCBIfam" id="TIGR01474">
    <property type="entry name" value="ubiA_proteo"/>
    <property type="match status" value="1"/>
</dbReference>
<evidence type="ECO:0000256" key="4">
    <source>
        <dbReference type="ARBA" id="ARBA00022475"/>
    </source>
</evidence>
<dbReference type="InterPro" id="IPR030470">
    <property type="entry name" value="UbiA_prenylTrfase_CS"/>
</dbReference>
<keyword evidence="9 11" id="KW-1133">Transmembrane helix</keyword>